<accession>A0A7Y6NMY6</accession>
<dbReference type="RefSeq" id="WP_176068754.1">
    <property type="nucleotide sequence ID" value="NZ_JABWMJ010000004.1"/>
</dbReference>
<keyword evidence="3" id="KW-1185">Reference proteome</keyword>
<feature type="domain" description="EthD" evidence="1">
    <location>
        <begin position="13"/>
        <end position="82"/>
    </location>
</feature>
<evidence type="ECO:0000313" key="2">
    <source>
        <dbReference type="EMBL" id="NUZ06099.1"/>
    </source>
</evidence>
<proteinExistence type="predicted"/>
<dbReference type="NCBIfam" id="TIGR02118">
    <property type="entry name" value="EthD family reductase"/>
    <property type="match status" value="1"/>
</dbReference>
<dbReference type="EMBL" id="JABWMJ010000004">
    <property type="protein sequence ID" value="NUZ06099.1"/>
    <property type="molecule type" value="Genomic_DNA"/>
</dbReference>
<dbReference type="InterPro" id="IPR011008">
    <property type="entry name" value="Dimeric_a/b-barrel"/>
</dbReference>
<dbReference type="AlphaFoldDB" id="A0A7Y6NMY6"/>
<sequence length="111" mass="12199">MIKFISIFSHPAGASLEEVRDFWFNVHAPFVKANLPGLRKYVINLPLRVPGAPDPACDGVVELHFDDVAALQAALASPGWASAERKTSSSTVIDYQRFRGIWAEEHVIPLG</sequence>
<evidence type="ECO:0000259" key="1">
    <source>
        <dbReference type="Pfam" id="PF07110"/>
    </source>
</evidence>
<gene>
    <name evidence="2" type="ORF">HQN59_10025</name>
</gene>
<dbReference type="InterPro" id="IPR009799">
    <property type="entry name" value="EthD_dom"/>
</dbReference>
<organism evidence="2 3">
    <name type="scientific">Piscinibacter koreensis</name>
    <dbReference type="NCBI Taxonomy" id="2742824"/>
    <lineage>
        <taxon>Bacteria</taxon>
        <taxon>Pseudomonadati</taxon>
        <taxon>Pseudomonadota</taxon>
        <taxon>Betaproteobacteria</taxon>
        <taxon>Burkholderiales</taxon>
        <taxon>Sphaerotilaceae</taxon>
        <taxon>Piscinibacter</taxon>
    </lineage>
</organism>
<reference evidence="2 3" key="1">
    <citation type="submission" date="2020-06" db="EMBL/GenBank/DDBJ databases">
        <title>Schlegella sp. ID0723 isolated from air conditioner.</title>
        <authorList>
            <person name="Kim D.Y."/>
            <person name="Kim D.-U."/>
        </authorList>
    </citation>
    <scope>NUCLEOTIDE SEQUENCE [LARGE SCALE GENOMIC DNA]</scope>
    <source>
        <strain evidence="2 3">ID0723</strain>
    </source>
</reference>
<dbReference type="Pfam" id="PF07110">
    <property type="entry name" value="EthD"/>
    <property type="match status" value="1"/>
</dbReference>
<comment type="caution">
    <text evidence="2">The sequence shown here is derived from an EMBL/GenBank/DDBJ whole genome shotgun (WGS) entry which is preliminary data.</text>
</comment>
<dbReference type="SUPFAM" id="SSF54909">
    <property type="entry name" value="Dimeric alpha+beta barrel"/>
    <property type="match status" value="1"/>
</dbReference>
<dbReference type="GO" id="GO:0016491">
    <property type="term" value="F:oxidoreductase activity"/>
    <property type="evidence" value="ECO:0007669"/>
    <property type="project" value="InterPro"/>
</dbReference>
<name>A0A7Y6NMY6_9BURK</name>
<dbReference type="Proteomes" id="UP000529637">
    <property type="component" value="Unassembled WGS sequence"/>
</dbReference>
<evidence type="ECO:0000313" key="3">
    <source>
        <dbReference type="Proteomes" id="UP000529637"/>
    </source>
</evidence>
<dbReference type="Gene3D" id="3.30.70.100">
    <property type="match status" value="1"/>
</dbReference>
<protein>
    <submittedName>
        <fullName evidence="2">EthD family reductase</fullName>
    </submittedName>
</protein>